<name>A0A7W7P534_PSENT</name>
<dbReference type="PANTHER" id="PTHR42756">
    <property type="entry name" value="TRANSCRIPTIONAL REGULATOR, MARR"/>
    <property type="match status" value="1"/>
</dbReference>
<dbReference type="InterPro" id="IPR000835">
    <property type="entry name" value="HTH_MarR-typ"/>
</dbReference>
<evidence type="ECO:0000256" key="1">
    <source>
        <dbReference type="ARBA" id="ARBA00023015"/>
    </source>
</evidence>
<dbReference type="PANTHER" id="PTHR42756:SF1">
    <property type="entry name" value="TRANSCRIPTIONAL REPRESSOR OF EMRAB OPERON"/>
    <property type="match status" value="1"/>
</dbReference>
<sequence>MFELKDLPSRETLARFGKLYDNPDVGGLHTWLVWASATNEMLSAFDDNLAREGLSQTPFFVLLLLKRNPEGLTIGVLADGVAVASQTMTRAINKMEVANLCSKHPDPNDGRSWIVRLTSDGDVALGKVLPKHYSWVASFMSHFNTEERELLVRLMMKVSPALQQIRLTAGLD</sequence>
<dbReference type="GO" id="GO:0003677">
    <property type="term" value="F:DNA binding"/>
    <property type="evidence" value="ECO:0007669"/>
    <property type="project" value="UniProtKB-KW"/>
</dbReference>
<dbReference type="Pfam" id="PF01047">
    <property type="entry name" value="MarR"/>
    <property type="match status" value="1"/>
</dbReference>
<dbReference type="Proteomes" id="UP000566995">
    <property type="component" value="Unassembled WGS sequence"/>
</dbReference>
<evidence type="ECO:0000313" key="6">
    <source>
        <dbReference type="Proteomes" id="UP000566995"/>
    </source>
</evidence>
<feature type="domain" description="HTH marR-type" evidence="4">
    <location>
        <begin position="6"/>
        <end position="160"/>
    </location>
</feature>
<dbReference type="SUPFAM" id="SSF46785">
    <property type="entry name" value="Winged helix' DNA-binding domain"/>
    <property type="match status" value="1"/>
</dbReference>
<dbReference type="EMBL" id="JACHLI010000075">
    <property type="protein sequence ID" value="MBB4868281.1"/>
    <property type="molecule type" value="Genomic_DNA"/>
</dbReference>
<dbReference type="InterPro" id="IPR036388">
    <property type="entry name" value="WH-like_DNA-bd_sf"/>
</dbReference>
<protein>
    <submittedName>
        <fullName evidence="5">DNA-binding MarR family transcriptional regulator</fullName>
    </submittedName>
</protein>
<dbReference type="SMART" id="SM00347">
    <property type="entry name" value="HTH_MARR"/>
    <property type="match status" value="1"/>
</dbReference>
<dbReference type="InterPro" id="IPR036390">
    <property type="entry name" value="WH_DNA-bd_sf"/>
</dbReference>
<dbReference type="GO" id="GO:0003700">
    <property type="term" value="F:DNA-binding transcription factor activity"/>
    <property type="evidence" value="ECO:0007669"/>
    <property type="project" value="InterPro"/>
</dbReference>
<organism evidence="5 6">
    <name type="scientific">Pseudomonas nitroreducens</name>
    <dbReference type="NCBI Taxonomy" id="46680"/>
    <lineage>
        <taxon>Bacteria</taxon>
        <taxon>Pseudomonadati</taxon>
        <taxon>Pseudomonadota</taxon>
        <taxon>Gammaproteobacteria</taxon>
        <taxon>Pseudomonadales</taxon>
        <taxon>Pseudomonadaceae</taxon>
        <taxon>Pseudomonas</taxon>
    </lineage>
</organism>
<evidence type="ECO:0000256" key="2">
    <source>
        <dbReference type="ARBA" id="ARBA00023125"/>
    </source>
</evidence>
<reference evidence="5 6" key="1">
    <citation type="submission" date="2020-08" db="EMBL/GenBank/DDBJ databases">
        <title>Functional genomics of gut bacteria from endangered species of beetles.</title>
        <authorList>
            <person name="Carlos-Shanley C."/>
        </authorList>
    </citation>
    <scope>NUCLEOTIDE SEQUENCE [LARGE SCALE GENOMIC DNA]</scope>
    <source>
        <strain evidence="5 6">S00179</strain>
    </source>
</reference>
<evidence type="ECO:0000256" key="3">
    <source>
        <dbReference type="ARBA" id="ARBA00023163"/>
    </source>
</evidence>
<dbReference type="PRINTS" id="PR00598">
    <property type="entry name" value="HTHMARR"/>
</dbReference>
<keyword evidence="3" id="KW-0804">Transcription</keyword>
<dbReference type="Gene3D" id="1.10.10.10">
    <property type="entry name" value="Winged helix-like DNA-binding domain superfamily/Winged helix DNA-binding domain"/>
    <property type="match status" value="1"/>
</dbReference>
<gene>
    <name evidence="5" type="ORF">HNP46_007204</name>
</gene>
<dbReference type="RefSeq" id="WP_184598982.1">
    <property type="nucleotide sequence ID" value="NZ_JACHLI010000075.1"/>
</dbReference>
<evidence type="ECO:0000313" key="5">
    <source>
        <dbReference type="EMBL" id="MBB4868281.1"/>
    </source>
</evidence>
<dbReference type="AlphaFoldDB" id="A0A7W7P534"/>
<comment type="caution">
    <text evidence="5">The sequence shown here is derived from an EMBL/GenBank/DDBJ whole genome shotgun (WGS) entry which is preliminary data.</text>
</comment>
<accession>A0A7W7P534</accession>
<evidence type="ECO:0000259" key="4">
    <source>
        <dbReference type="PROSITE" id="PS50995"/>
    </source>
</evidence>
<keyword evidence="1" id="KW-0805">Transcription regulation</keyword>
<dbReference type="PROSITE" id="PS50995">
    <property type="entry name" value="HTH_MARR_2"/>
    <property type="match status" value="1"/>
</dbReference>
<keyword evidence="2 5" id="KW-0238">DNA-binding</keyword>
<proteinExistence type="predicted"/>